<reference evidence="1" key="1">
    <citation type="journal article" date="2014" name="Int. J. Syst. Evol. Microbiol.">
        <title>Complete genome sequence of Corynebacterium casei LMG S-19264T (=DSM 44701T), isolated from a smear-ripened cheese.</title>
        <authorList>
            <consortium name="US DOE Joint Genome Institute (JGI-PGF)"/>
            <person name="Walter F."/>
            <person name="Albersmeier A."/>
            <person name="Kalinowski J."/>
            <person name="Ruckert C."/>
        </authorList>
    </citation>
    <scope>NUCLEOTIDE SEQUENCE</scope>
    <source>
        <strain evidence="1">VKM Ac-1321</strain>
    </source>
</reference>
<dbReference type="Gene3D" id="1.10.3210.10">
    <property type="entry name" value="Hypothetical protein af1432"/>
    <property type="match status" value="1"/>
</dbReference>
<organism evidence="1 2">
    <name type="scientific">Dactylosporangium matsuzakiense</name>
    <dbReference type="NCBI Taxonomy" id="53360"/>
    <lineage>
        <taxon>Bacteria</taxon>
        <taxon>Bacillati</taxon>
        <taxon>Actinomycetota</taxon>
        <taxon>Actinomycetes</taxon>
        <taxon>Micromonosporales</taxon>
        <taxon>Micromonosporaceae</taxon>
        <taxon>Dactylosporangium</taxon>
    </lineage>
</organism>
<gene>
    <name evidence="1" type="ORF">GCM10017581_098890</name>
</gene>
<dbReference type="AlphaFoldDB" id="A0A9W6NSY9"/>
<dbReference type="Proteomes" id="UP001143480">
    <property type="component" value="Unassembled WGS sequence"/>
</dbReference>
<accession>A0A9W6NSY9</accession>
<evidence type="ECO:0000313" key="1">
    <source>
        <dbReference type="EMBL" id="GLL08129.1"/>
    </source>
</evidence>
<dbReference type="PANTHER" id="PTHR21174:SF0">
    <property type="entry name" value="HD PHOSPHOHYDROLASE FAMILY PROTEIN-RELATED"/>
    <property type="match status" value="1"/>
</dbReference>
<comment type="caution">
    <text evidence="1">The sequence shown here is derived from an EMBL/GenBank/DDBJ whole genome shotgun (WGS) entry which is preliminary data.</text>
</comment>
<proteinExistence type="predicted"/>
<protein>
    <recommendedName>
        <fullName evidence="3">Metal-dependent HD superfamily phosphohydrolase</fullName>
    </recommendedName>
</protein>
<dbReference type="PANTHER" id="PTHR21174">
    <property type="match status" value="1"/>
</dbReference>
<sequence length="203" mass="22313">MSTLEAWQRMFPGEAVAGRELLARWSEPHRRYHTLEHLAVMLGVIDEYAHLVDDPDVVRLAAWFHDAVYDIGAPDNEERSALLGSTTAEALGIAPARAAEVARLVRLTARHNVAPGDRNGALLADADLAILAADPDDYRRYAAAVRQEYAAVPDEVFRPGRAAILRALADMPELFRFVPARAAWTARARANLEAEIVTLLGAR</sequence>
<evidence type="ECO:0008006" key="3">
    <source>
        <dbReference type="Google" id="ProtNLM"/>
    </source>
</evidence>
<dbReference type="PIRSF" id="PIRSF035170">
    <property type="entry name" value="HD_phosphohydro"/>
    <property type="match status" value="1"/>
</dbReference>
<dbReference type="EMBL" id="BSFP01000128">
    <property type="protein sequence ID" value="GLL08129.1"/>
    <property type="molecule type" value="Genomic_DNA"/>
</dbReference>
<dbReference type="InterPro" id="IPR009218">
    <property type="entry name" value="HD_phosphohydro"/>
</dbReference>
<dbReference type="SUPFAM" id="SSF109604">
    <property type="entry name" value="HD-domain/PDEase-like"/>
    <property type="match status" value="1"/>
</dbReference>
<evidence type="ECO:0000313" key="2">
    <source>
        <dbReference type="Proteomes" id="UP001143480"/>
    </source>
</evidence>
<reference evidence="1" key="2">
    <citation type="submission" date="2023-01" db="EMBL/GenBank/DDBJ databases">
        <authorList>
            <person name="Sun Q."/>
            <person name="Evtushenko L."/>
        </authorList>
    </citation>
    <scope>NUCLEOTIDE SEQUENCE</scope>
    <source>
        <strain evidence="1">VKM Ac-1321</strain>
    </source>
</reference>
<dbReference type="RefSeq" id="WP_261962497.1">
    <property type="nucleotide sequence ID" value="NZ_BAAAXA010000001.1"/>
</dbReference>
<name>A0A9W6NSY9_9ACTN</name>
<keyword evidence="2" id="KW-1185">Reference proteome</keyword>